<feature type="transmembrane region" description="Helical" evidence="9">
    <location>
        <begin position="269"/>
        <end position="287"/>
    </location>
</feature>
<dbReference type="Gene3D" id="1.20.1530.20">
    <property type="match status" value="1"/>
</dbReference>
<keyword evidence="8 9" id="KW-0472">Membrane</keyword>
<reference evidence="12" key="2">
    <citation type="journal article" date="2023" name="Microbiome">
        <title>Synthase-selected sorting approach identifies a beta-lactone synthase in a nudibranch symbiotic bacterium.</title>
        <authorList>
            <person name="Dzunkova M."/>
            <person name="La Clair J.J."/>
            <person name="Tyml T."/>
            <person name="Doud D."/>
            <person name="Schulz F."/>
            <person name="Piquer-Esteban S."/>
            <person name="Porcel Sanchis D."/>
            <person name="Osborn A."/>
            <person name="Robinson D."/>
            <person name="Louie K.B."/>
            <person name="Bowen B.P."/>
            <person name="Bowers R.M."/>
            <person name="Lee J."/>
            <person name="Arnau V."/>
            <person name="Diaz-Villanueva W."/>
            <person name="Stepanauskas R."/>
            <person name="Gosliner T."/>
            <person name="Date S.V."/>
            <person name="Northen T.R."/>
            <person name="Cheng J.F."/>
            <person name="Burkart M.D."/>
            <person name="Woyke T."/>
        </authorList>
    </citation>
    <scope>NUCLEOTIDE SEQUENCE</scope>
    <source>
        <strain evidence="12">Df01</strain>
    </source>
</reference>
<evidence type="ECO:0000313" key="12">
    <source>
        <dbReference type="EMBL" id="MDM5147550.1"/>
    </source>
</evidence>
<dbReference type="InterPro" id="IPR006153">
    <property type="entry name" value="Cation/H_exchanger_TM"/>
</dbReference>
<protein>
    <submittedName>
        <fullName evidence="12">Cation:proton antiporter</fullName>
    </submittedName>
</protein>
<dbReference type="Proteomes" id="UP001168167">
    <property type="component" value="Unassembled WGS sequence"/>
</dbReference>
<dbReference type="EMBL" id="JANQAO010000002">
    <property type="protein sequence ID" value="MDM5147550.1"/>
    <property type="molecule type" value="Genomic_DNA"/>
</dbReference>
<feature type="transmembrane region" description="Helical" evidence="9">
    <location>
        <begin position="323"/>
        <end position="342"/>
    </location>
</feature>
<evidence type="ECO:0000259" key="10">
    <source>
        <dbReference type="Pfam" id="PF00999"/>
    </source>
</evidence>
<comment type="caution">
    <text evidence="12">The sequence shown here is derived from an EMBL/GenBank/DDBJ whole genome shotgun (WGS) entry which is preliminary data.</text>
</comment>
<dbReference type="Pfam" id="PF02254">
    <property type="entry name" value="TrkA_N"/>
    <property type="match status" value="1"/>
</dbReference>
<feature type="domain" description="Cation/H+ exchanger transmembrane" evidence="10">
    <location>
        <begin position="13"/>
        <end position="372"/>
    </location>
</feature>
<evidence type="ECO:0000256" key="8">
    <source>
        <dbReference type="ARBA" id="ARBA00023136"/>
    </source>
</evidence>
<keyword evidence="3" id="KW-0813">Transport</keyword>
<name>A0ABT7QLS6_9GAMM</name>
<proteinExistence type="inferred from homology"/>
<keyword evidence="6 9" id="KW-1133">Transmembrane helix</keyword>
<feature type="domain" description="RCK N-terminal" evidence="11">
    <location>
        <begin position="409"/>
        <end position="521"/>
    </location>
</feature>
<evidence type="ECO:0000256" key="4">
    <source>
        <dbReference type="ARBA" id="ARBA00022449"/>
    </source>
</evidence>
<keyword evidence="13" id="KW-1185">Reference proteome</keyword>
<keyword evidence="5 9" id="KW-0812">Transmembrane</keyword>
<dbReference type="InterPro" id="IPR038770">
    <property type="entry name" value="Na+/solute_symporter_sf"/>
</dbReference>
<dbReference type="Pfam" id="PF00999">
    <property type="entry name" value="Na_H_Exchanger"/>
    <property type="match status" value="1"/>
</dbReference>
<dbReference type="SUPFAM" id="SSF51735">
    <property type="entry name" value="NAD(P)-binding Rossmann-fold domains"/>
    <property type="match status" value="1"/>
</dbReference>
<feature type="transmembrane region" description="Helical" evidence="9">
    <location>
        <begin position="6"/>
        <end position="26"/>
    </location>
</feature>
<dbReference type="PANTHER" id="PTHR42751:SF3">
    <property type="entry name" value="SODIUM_GLUTAMATE SYMPORTER"/>
    <property type="match status" value="1"/>
</dbReference>
<feature type="transmembrane region" description="Helical" evidence="9">
    <location>
        <begin position="55"/>
        <end position="74"/>
    </location>
</feature>
<keyword evidence="7" id="KW-0406">Ion transport</keyword>
<feature type="transmembrane region" description="Helical" evidence="9">
    <location>
        <begin position="86"/>
        <end position="107"/>
    </location>
</feature>
<dbReference type="InterPro" id="IPR036291">
    <property type="entry name" value="NAD(P)-bd_dom_sf"/>
</dbReference>
<feature type="transmembrane region" description="Helical" evidence="9">
    <location>
        <begin position="216"/>
        <end position="234"/>
    </location>
</feature>
<feature type="transmembrane region" description="Helical" evidence="9">
    <location>
        <begin position="293"/>
        <end position="311"/>
    </location>
</feature>
<evidence type="ECO:0000256" key="6">
    <source>
        <dbReference type="ARBA" id="ARBA00022989"/>
    </source>
</evidence>
<evidence type="ECO:0000256" key="7">
    <source>
        <dbReference type="ARBA" id="ARBA00023065"/>
    </source>
</evidence>
<evidence type="ECO:0000259" key="11">
    <source>
        <dbReference type="Pfam" id="PF02254"/>
    </source>
</evidence>
<evidence type="ECO:0000313" key="13">
    <source>
        <dbReference type="Proteomes" id="UP001168167"/>
    </source>
</evidence>
<evidence type="ECO:0000256" key="9">
    <source>
        <dbReference type="SAM" id="Phobius"/>
    </source>
</evidence>
<keyword evidence="4" id="KW-0050">Antiport</keyword>
<evidence type="ECO:0000256" key="5">
    <source>
        <dbReference type="ARBA" id="ARBA00022692"/>
    </source>
</evidence>
<accession>A0ABT7QLS6</accession>
<organism evidence="12 13">
    <name type="scientific">Candidatus Doriopsillibacter californiensis</name>
    <dbReference type="NCBI Taxonomy" id="2970740"/>
    <lineage>
        <taxon>Bacteria</taxon>
        <taxon>Pseudomonadati</taxon>
        <taxon>Pseudomonadota</taxon>
        <taxon>Gammaproteobacteria</taxon>
        <taxon>Candidatus Tethybacterales</taxon>
        <taxon>Candidatus Persebacteraceae</taxon>
        <taxon>Candidatus Doriopsillibacter</taxon>
    </lineage>
</organism>
<dbReference type="InterPro" id="IPR003148">
    <property type="entry name" value="RCK_N"/>
</dbReference>
<evidence type="ECO:0000256" key="1">
    <source>
        <dbReference type="ARBA" id="ARBA00004141"/>
    </source>
</evidence>
<evidence type="ECO:0000256" key="3">
    <source>
        <dbReference type="ARBA" id="ARBA00022448"/>
    </source>
</evidence>
<feature type="transmembrane region" description="Helical" evidence="9">
    <location>
        <begin position="354"/>
        <end position="373"/>
    </location>
</feature>
<feature type="transmembrane region" description="Helical" evidence="9">
    <location>
        <begin position="33"/>
        <end position="49"/>
    </location>
</feature>
<comment type="similarity">
    <text evidence="2">Belongs to the monovalent cation:proton antiporter 2 (CPA2) transporter (TC 2.A.37) family.</text>
</comment>
<feature type="transmembrane region" description="Helical" evidence="9">
    <location>
        <begin position="113"/>
        <end position="135"/>
    </location>
</feature>
<dbReference type="Gene3D" id="3.40.50.720">
    <property type="entry name" value="NAD(P)-binding Rossmann-like Domain"/>
    <property type="match status" value="1"/>
</dbReference>
<feature type="transmembrane region" description="Helical" evidence="9">
    <location>
        <begin position="174"/>
        <end position="195"/>
    </location>
</feature>
<comment type="subcellular location">
    <subcellularLocation>
        <location evidence="1">Membrane</location>
        <topology evidence="1">Multi-pass membrane protein</topology>
    </subcellularLocation>
</comment>
<sequence length="649" mass="69722">MEHSLIVIILLVLVAAFASVMALNILRWPTIPAYFVAGLVVGPNGLGVLQSGENAHFIAEFGVIFLLFTIGVKISLSSLRTMRRHVIVLGGLQTGLTMLAFAAPIWLWSGNAILSLLVGSVAAMSSTAIISQILIQENTLSSPMGRRAMSVLLFQDLAVIPLIVIFSTDANAESALYTTVGVILKISLIMGLVLFAGGRVMAAWLNWVSHYGDNELYMLNLITIIVVLSGLTAFAGLSYALGAFLAGILMSETMHRYRVMRIVEPFRQLFLGFFFMSLGVLVSPSYLAEHWPAVLLTAVTLLAVKAPLLYGCVRLAGSHRKTALLSTILLCGAGEFGFLLLTLARGSELVAENIFQLLLSANLLALMATPFLWRQREAIIRVLRLGDWLTNAQNVTKNLSKSQRINNHVIICGFGRTGQSVAGILRDSSVPYVAVEENYIILRAVGGTDNVVYGESTGADSLIGAGILRAKVLVVSFIDPVDSRNVVKKARLLNRNLFITAKADTTSMASILREAGANHVFVDAHETGFSIAKKSAAICGGASNKTLSDAISRARGKQNPFFTGGFLGADENSDASDESVSFVGCVVRSDVDSLATVLGSCTVISWLRDSTHLDVGDIDKPLQVGDELVLSGKTIQLLKVKDTLENEHN</sequence>
<reference evidence="12" key="1">
    <citation type="submission" date="2022-08" db="EMBL/GenBank/DDBJ databases">
        <authorList>
            <person name="Dzunkova M."/>
            <person name="La Clair J."/>
            <person name="Tyml T."/>
            <person name="Doud D."/>
            <person name="Schulz F."/>
            <person name="Piquer S."/>
            <person name="Porcel Sanchis D."/>
            <person name="Osborn A."/>
            <person name="Robinson D."/>
            <person name="Louie K.B."/>
            <person name="Bowen B.P."/>
            <person name="Bowers R."/>
            <person name="Lee J."/>
            <person name="Arnau Llombart V."/>
            <person name="Diaz Villanueva W."/>
            <person name="Gosliner T."/>
            <person name="Northen T."/>
            <person name="Cheng J.-F."/>
            <person name="Burkart M.D."/>
            <person name="Woyke T."/>
        </authorList>
    </citation>
    <scope>NUCLEOTIDE SEQUENCE</scope>
    <source>
        <strain evidence="12">Df01</strain>
    </source>
</reference>
<gene>
    <name evidence="12" type="ORF">NQX30_04095</name>
</gene>
<dbReference type="PANTHER" id="PTHR42751">
    <property type="entry name" value="SODIUM/HYDROGEN EXCHANGER FAMILY/TRKA DOMAIN PROTEIN"/>
    <property type="match status" value="1"/>
</dbReference>
<evidence type="ECO:0000256" key="2">
    <source>
        <dbReference type="ARBA" id="ARBA00005551"/>
    </source>
</evidence>